<proteinExistence type="predicted"/>
<protein>
    <submittedName>
        <fullName evidence="1">Uncharacterized protein</fullName>
    </submittedName>
</protein>
<dbReference type="Proteomes" id="UP001140234">
    <property type="component" value="Unassembled WGS sequence"/>
</dbReference>
<accession>A0ACC1JX43</accession>
<evidence type="ECO:0000313" key="1">
    <source>
        <dbReference type="EMBL" id="KAJ2768893.1"/>
    </source>
</evidence>
<keyword evidence="2" id="KW-1185">Reference proteome</keyword>
<reference evidence="1" key="1">
    <citation type="submission" date="2022-07" db="EMBL/GenBank/DDBJ databases">
        <title>Phylogenomic reconstructions and comparative analyses of Kickxellomycotina fungi.</title>
        <authorList>
            <person name="Reynolds N.K."/>
            <person name="Stajich J.E."/>
            <person name="Barry K."/>
            <person name="Grigoriev I.V."/>
            <person name="Crous P."/>
            <person name="Smith M.E."/>
        </authorList>
    </citation>
    <scope>NUCLEOTIDE SEQUENCE</scope>
    <source>
        <strain evidence="1">CBS 109366</strain>
    </source>
</reference>
<sequence length="140" mass="15786">TSVLLGQELDPVLPYNDYYDFYGPEFRLDVPASNMDNANTPEYLAKIHAMIAEQLRSVPHAPSVQMQEVPRDWPDSDGEEDDRELDTNPESKVTRRQRDARVVPHTELYDSDGEDLSPNTYTPYRHTGTATRPAHGGAGK</sequence>
<dbReference type="EMBL" id="JANBUJ010001059">
    <property type="protein sequence ID" value="KAJ2768893.1"/>
    <property type="molecule type" value="Genomic_DNA"/>
</dbReference>
<gene>
    <name evidence="1" type="ORF">IWQ57_003342</name>
</gene>
<feature type="non-terminal residue" evidence="1">
    <location>
        <position position="1"/>
    </location>
</feature>
<organism evidence="1 2">
    <name type="scientific">Coemansia nantahalensis</name>
    <dbReference type="NCBI Taxonomy" id="2789366"/>
    <lineage>
        <taxon>Eukaryota</taxon>
        <taxon>Fungi</taxon>
        <taxon>Fungi incertae sedis</taxon>
        <taxon>Zoopagomycota</taxon>
        <taxon>Kickxellomycotina</taxon>
        <taxon>Kickxellomycetes</taxon>
        <taxon>Kickxellales</taxon>
        <taxon>Kickxellaceae</taxon>
        <taxon>Coemansia</taxon>
    </lineage>
</organism>
<evidence type="ECO:0000313" key="2">
    <source>
        <dbReference type="Proteomes" id="UP001140234"/>
    </source>
</evidence>
<name>A0ACC1JX43_9FUNG</name>
<comment type="caution">
    <text evidence="1">The sequence shown here is derived from an EMBL/GenBank/DDBJ whole genome shotgun (WGS) entry which is preliminary data.</text>
</comment>